<dbReference type="PROSITE" id="PS51186">
    <property type="entry name" value="GNAT"/>
    <property type="match status" value="1"/>
</dbReference>
<keyword evidence="1" id="KW-0040">ANK repeat</keyword>
<feature type="domain" description="N-acetyltransferase" evidence="2">
    <location>
        <begin position="126"/>
        <end position="262"/>
    </location>
</feature>
<keyword evidence="3" id="KW-0808">Transferase</keyword>
<keyword evidence="4" id="KW-1185">Reference proteome</keyword>
<sequence>MTVLHDATDQQLVEAIAANHRVYFRMEAKQAGGEERQTGPVVWTWLPVGKRSNIAFPRLPGQEAGPYLDLLMDAFRDAPPTSAGCWSLDPPEPADLGVRLLARGFQPGWRPHWMVADLDKDLREEVTFPPGLEITADKVTSLSGVADLPYAWSEVLLQEGEALTQRFIARIDGKIIGQSGVLCTDVAGLYNVSVLPAYRSKGIGKALTLVTCRFARDKGYRYATLNASGDGRRIYNQLGFRSIGDGWTWWLMNDRWLDNTPEMIALAEAIGRGAPDGLAVSEDDLSRPLSNGMTLLELAVHLRQPASVDWLLDQGVPLRPLDAWDLGWKDRFVALLSADPSLVNLRYGDGELTLAHTAVERGDVELLRYTLAAGPDLSITDKQYQGVALGWAYHFGRKEMIRMLGGEA</sequence>
<name>A0A4R8DTT8_9BACT</name>
<protein>
    <submittedName>
        <fullName evidence="3">Putative N-acetyltransferase YhbS</fullName>
    </submittedName>
</protein>
<dbReference type="AlphaFoldDB" id="A0A4R8DTT8"/>
<dbReference type="Pfam" id="PF13508">
    <property type="entry name" value="Acetyltransf_7"/>
    <property type="match status" value="1"/>
</dbReference>
<dbReference type="Gene3D" id="1.25.40.20">
    <property type="entry name" value="Ankyrin repeat-containing domain"/>
    <property type="match status" value="1"/>
</dbReference>
<dbReference type="PANTHER" id="PTHR43328:SF1">
    <property type="entry name" value="N-ACETYLTRANSFERASE DOMAIN-CONTAINING PROTEIN"/>
    <property type="match status" value="1"/>
</dbReference>
<dbReference type="InterPro" id="IPR002110">
    <property type="entry name" value="Ankyrin_rpt"/>
</dbReference>
<dbReference type="RefSeq" id="WP_133992907.1">
    <property type="nucleotide sequence ID" value="NZ_SODV01000001.1"/>
</dbReference>
<evidence type="ECO:0000259" key="2">
    <source>
        <dbReference type="PROSITE" id="PS51186"/>
    </source>
</evidence>
<dbReference type="GO" id="GO:0016747">
    <property type="term" value="F:acyltransferase activity, transferring groups other than amino-acyl groups"/>
    <property type="evidence" value="ECO:0007669"/>
    <property type="project" value="InterPro"/>
</dbReference>
<dbReference type="CDD" id="cd04301">
    <property type="entry name" value="NAT_SF"/>
    <property type="match status" value="1"/>
</dbReference>
<dbReference type="Gene3D" id="3.40.630.30">
    <property type="match status" value="1"/>
</dbReference>
<dbReference type="SUPFAM" id="SSF48403">
    <property type="entry name" value="Ankyrin repeat"/>
    <property type="match status" value="1"/>
</dbReference>
<accession>A0A4R8DTT8</accession>
<evidence type="ECO:0000256" key="1">
    <source>
        <dbReference type="PROSITE-ProRule" id="PRU00023"/>
    </source>
</evidence>
<evidence type="ECO:0000313" key="3">
    <source>
        <dbReference type="EMBL" id="TDX00855.1"/>
    </source>
</evidence>
<dbReference type="PANTHER" id="PTHR43328">
    <property type="entry name" value="ACETYLTRANSFERASE-RELATED"/>
    <property type="match status" value="1"/>
</dbReference>
<organism evidence="3 4">
    <name type="scientific">Dinghuibacter silviterrae</name>
    <dbReference type="NCBI Taxonomy" id="1539049"/>
    <lineage>
        <taxon>Bacteria</taxon>
        <taxon>Pseudomonadati</taxon>
        <taxon>Bacteroidota</taxon>
        <taxon>Chitinophagia</taxon>
        <taxon>Chitinophagales</taxon>
        <taxon>Chitinophagaceae</taxon>
        <taxon>Dinghuibacter</taxon>
    </lineage>
</organism>
<feature type="repeat" description="ANK" evidence="1">
    <location>
        <begin position="350"/>
        <end position="382"/>
    </location>
</feature>
<dbReference type="Proteomes" id="UP000294498">
    <property type="component" value="Unassembled WGS sequence"/>
</dbReference>
<dbReference type="SUPFAM" id="SSF55729">
    <property type="entry name" value="Acyl-CoA N-acyltransferases (Nat)"/>
    <property type="match status" value="1"/>
</dbReference>
<dbReference type="InterPro" id="IPR036770">
    <property type="entry name" value="Ankyrin_rpt-contain_sf"/>
</dbReference>
<proteinExistence type="predicted"/>
<evidence type="ECO:0000313" key="4">
    <source>
        <dbReference type="Proteomes" id="UP000294498"/>
    </source>
</evidence>
<comment type="caution">
    <text evidence="3">The sequence shown here is derived from an EMBL/GenBank/DDBJ whole genome shotgun (WGS) entry which is preliminary data.</text>
</comment>
<dbReference type="PROSITE" id="PS50088">
    <property type="entry name" value="ANK_REPEAT"/>
    <property type="match status" value="1"/>
</dbReference>
<dbReference type="InterPro" id="IPR000182">
    <property type="entry name" value="GNAT_dom"/>
</dbReference>
<dbReference type="OrthoDB" id="1096234at2"/>
<dbReference type="EMBL" id="SODV01000001">
    <property type="protein sequence ID" value="TDX00855.1"/>
    <property type="molecule type" value="Genomic_DNA"/>
</dbReference>
<gene>
    <name evidence="3" type="ORF">EDB95_1884</name>
</gene>
<dbReference type="InterPro" id="IPR016181">
    <property type="entry name" value="Acyl_CoA_acyltransferase"/>
</dbReference>
<reference evidence="3 4" key="1">
    <citation type="submission" date="2019-03" db="EMBL/GenBank/DDBJ databases">
        <title>Genomic Encyclopedia of Type Strains, Phase IV (KMG-IV): sequencing the most valuable type-strain genomes for metagenomic binning, comparative biology and taxonomic classification.</title>
        <authorList>
            <person name="Goeker M."/>
        </authorList>
    </citation>
    <scope>NUCLEOTIDE SEQUENCE [LARGE SCALE GENOMIC DNA]</scope>
    <source>
        <strain evidence="3 4">DSM 100059</strain>
    </source>
</reference>